<dbReference type="Pfam" id="PF24906">
    <property type="entry name" value="Zf_WRKY19"/>
    <property type="match status" value="4"/>
</dbReference>
<feature type="domain" description="WRKY19-like zinc finger" evidence="2">
    <location>
        <begin position="134"/>
        <end position="157"/>
    </location>
</feature>
<feature type="domain" description="WRKY19-like zinc finger" evidence="2">
    <location>
        <begin position="62"/>
        <end position="85"/>
    </location>
</feature>
<comment type="caution">
    <text evidence="3">The sequence shown here is derived from an EMBL/GenBank/DDBJ whole genome shotgun (WGS) entry which is preliminary data.</text>
</comment>
<dbReference type="EMBL" id="JBIMZQ010000032">
    <property type="protein sequence ID" value="KAL3662265.1"/>
    <property type="molecule type" value="Genomic_DNA"/>
</dbReference>
<feature type="compositionally biased region" description="Low complexity" evidence="1">
    <location>
        <begin position="1"/>
        <end position="14"/>
    </location>
</feature>
<evidence type="ECO:0000259" key="2">
    <source>
        <dbReference type="Pfam" id="PF24906"/>
    </source>
</evidence>
<accession>A0ABD3F5Y0</accession>
<feature type="domain" description="WRKY19-like zinc finger" evidence="2">
    <location>
        <begin position="39"/>
        <end position="61"/>
    </location>
</feature>
<dbReference type="Proteomes" id="UP001632037">
    <property type="component" value="Unassembled WGS sequence"/>
</dbReference>
<sequence>MRSRSSSGSSASPIDSDDNKADRSASSRRSTCGSRPHSRRCGFPECLKTAKRGGLCISHGGGKKCSVQGCVTSVVSRGFCVAHGGGKRCQAPGCTKSAQTGGFCWIHGGGKKCGFQGCKKRAQSGGACISHGGGKRCRMEGCNKVVQYDGLCVGHGGYRKCLSLNCEKRALANSYCLSHGGNSLCRVTGCRKRAIRGGICSEHKAQTPVQTARTRPSIDLPEPLFKVEPGLDQYGLYSTPECKVSPPTTSIDSSTEELSLLQYVRRGSSPLLDGGRTIVTPISSHFNAGERHDPYRHNLPVLPSFQTLQRSCHSSPWSDGSEMDWSSPISTPNEGIKEPFSVPMRADAFVVSLGRTCAHTCSVANCSRRAKRNGLCLLHSIVSITT</sequence>
<evidence type="ECO:0000313" key="3">
    <source>
        <dbReference type="EMBL" id="KAL3662265.1"/>
    </source>
</evidence>
<evidence type="ECO:0000256" key="1">
    <source>
        <dbReference type="SAM" id="MobiDB-lite"/>
    </source>
</evidence>
<dbReference type="AlphaFoldDB" id="A0ABD3F5Y0"/>
<name>A0ABD3F5Y0_9STRA</name>
<organism evidence="3 4">
    <name type="scientific">Phytophthora oleae</name>
    <dbReference type="NCBI Taxonomy" id="2107226"/>
    <lineage>
        <taxon>Eukaryota</taxon>
        <taxon>Sar</taxon>
        <taxon>Stramenopiles</taxon>
        <taxon>Oomycota</taxon>
        <taxon>Peronosporomycetes</taxon>
        <taxon>Peronosporales</taxon>
        <taxon>Peronosporaceae</taxon>
        <taxon>Phytophthora</taxon>
    </lineage>
</organism>
<feature type="domain" description="WRKY19-like zinc finger" evidence="2">
    <location>
        <begin position="86"/>
        <end position="109"/>
    </location>
</feature>
<dbReference type="PANTHER" id="PTHR31827">
    <property type="entry name" value="EMB|CAB89363.1"/>
    <property type="match status" value="1"/>
</dbReference>
<dbReference type="PANTHER" id="PTHR31827:SF1">
    <property type="entry name" value="EMB|CAB89363.1"/>
    <property type="match status" value="1"/>
</dbReference>
<dbReference type="InterPro" id="IPR056866">
    <property type="entry name" value="Znf_WRKY19"/>
</dbReference>
<proteinExistence type="predicted"/>
<protein>
    <recommendedName>
        <fullName evidence="2">WRKY19-like zinc finger domain-containing protein</fullName>
    </recommendedName>
</protein>
<reference evidence="3 4" key="1">
    <citation type="submission" date="2024-09" db="EMBL/GenBank/DDBJ databases">
        <title>Genome sequencing and assembly of Phytophthora oleae, isolate VK10A, causative agent of rot of olive drupes.</title>
        <authorList>
            <person name="Conti Taguali S."/>
            <person name="Riolo M."/>
            <person name="La Spada F."/>
            <person name="Cacciola S.O."/>
            <person name="Dionisio G."/>
        </authorList>
    </citation>
    <scope>NUCLEOTIDE SEQUENCE [LARGE SCALE GENOMIC DNA]</scope>
    <source>
        <strain evidence="3 4">VK10A</strain>
    </source>
</reference>
<feature type="region of interest" description="Disordered" evidence="1">
    <location>
        <begin position="1"/>
        <end position="39"/>
    </location>
</feature>
<evidence type="ECO:0000313" key="4">
    <source>
        <dbReference type="Proteomes" id="UP001632037"/>
    </source>
</evidence>
<keyword evidence="4" id="KW-1185">Reference proteome</keyword>
<gene>
    <name evidence="3" type="ORF">V7S43_012593</name>
</gene>